<reference evidence="2" key="1">
    <citation type="submission" date="2022-11" db="UniProtKB">
        <authorList>
            <consortium name="WormBaseParasite"/>
        </authorList>
    </citation>
    <scope>IDENTIFICATION</scope>
</reference>
<accession>A0AC35GVY9</accession>
<evidence type="ECO:0000313" key="1">
    <source>
        <dbReference type="Proteomes" id="UP000887580"/>
    </source>
</evidence>
<sequence>MSFDHPHIKSKPAKSNVKENIPPTGGRVEKKKLQSVVVVPATTTFKPTPSALETELREEKREFFKHESGYTYHLPIIKGKLEEFNNRTFT</sequence>
<dbReference type="Proteomes" id="UP000887580">
    <property type="component" value="Unplaced"/>
</dbReference>
<dbReference type="WBParaSite" id="PS1159_v2.g9396.t1">
    <property type="protein sequence ID" value="PS1159_v2.g9396.t1"/>
    <property type="gene ID" value="PS1159_v2.g9396"/>
</dbReference>
<name>A0AC35GVY9_9BILA</name>
<protein>
    <submittedName>
        <fullName evidence="2">Uncharacterized protein</fullName>
    </submittedName>
</protein>
<organism evidence="1 2">
    <name type="scientific">Panagrolaimus sp. PS1159</name>
    <dbReference type="NCBI Taxonomy" id="55785"/>
    <lineage>
        <taxon>Eukaryota</taxon>
        <taxon>Metazoa</taxon>
        <taxon>Ecdysozoa</taxon>
        <taxon>Nematoda</taxon>
        <taxon>Chromadorea</taxon>
        <taxon>Rhabditida</taxon>
        <taxon>Tylenchina</taxon>
        <taxon>Panagrolaimomorpha</taxon>
        <taxon>Panagrolaimoidea</taxon>
        <taxon>Panagrolaimidae</taxon>
        <taxon>Panagrolaimus</taxon>
    </lineage>
</organism>
<proteinExistence type="predicted"/>
<evidence type="ECO:0000313" key="2">
    <source>
        <dbReference type="WBParaSite" id="PS1159_v2.g9396.t1"/>
    </source>
</evidence>